<reference evidence="1" key="3">
    <citation type="submission" date="2022-06" db="UniProtKB">
        <authorList>
            <consortium name="EnsemblPlants"/>
        </authorList>
    </citation>
    <scope>IDENTIFICATION</scope>
</reference>
<evidence type="ECO:0000313" key="1">
    <source>
        <dbReference type="EnsemblPlants" id="TuG1812G0600000327.01.T01"/>
    </source>
</evidence>
<sequence>MIVVYGGGYSLAATFFLGDLAEVFFLGDLASFSAAAGDFLGSSTELMLGITPPWAMVTPASSLPSSWSLRTASSRWRGMMRVFLLSLAATGKICAYLCGEVLEDGGEVDGGAGADALGVAALLEVAPDAADGELEPGLHGPGHGLLPVASLPSGHLACYFSGDE</sequence>
<keyword evidence="2" id="KW-1185">Reference proteome</keyword>
<dbReference type="Gramene" id="TuG1812G0600000327.01.T01">
    <property type="protein sequence ID" value="TuG1812G0600000327.01.T01"/>
    <property type="gene ID" value="TuG1812G0600000327.01"/>
</dbReference>
<dbReference type="AlphaFoldDB" id="A0A8R7UQB3"/>
<accession>A0A8R7UQB3</accession>
<dbReference type="Proteomes" id="UP000015106">
    <property type="component" value="Chromosome 6"/>
</dbReference>
<organism evidence="1 2">
    <name type="scientific">Triticum urartu</name>
    <name type="common">Red wild einkorn</name>
    <name type="synonym">Crithodium urartu</name>
    <dbReference type="NCBI Taxonomy" id="4572"/>
    <lineage>
        <taxon>Eukaryota</taxon>
        <taxon>Viridiplantae</taxon>
        <taxon>Streptophyta</taxon>
        <taxon>Embryophyta</taxon>
        <taxon>Tracheophyta</taxon>
        <taxon>Spermatophyta</taxon>
        <taxon>Magnoliopsida</taxon>
        <taxon>Liliopsida</taxon>
        <taxon>Poales</taxon>
        <taxon>Poaceae</taxon>
        <taxon>BOP clade</taxon>
        <taxon>Pooideae</taxon>
        <taxon>Triticodae</taxon>
        <taxon>Triticeae</taxon>
        <taxon>Triticinae</taxon>
        <taxon>Triticum</taxon>
    </lineage>
</organism>
<reference evidence="1" key="2">
    <citation type="submission" date="2018-03" db="EMBL/GenBank/DDBJ databases">
        <title>The Triticum urartu genome reveals the dynamic nature of wheat genome evolution.</title>
        <authorList>
            <person name="Ling H."/>
            <person name="Ma B."/>
            <person name="Shi X."/>
            <person name="Liu H."/>
            <person name="Dong L."/>
            <person name="Sun H."/>
            <person name="Cao Y."/>
            <person name="Gao Q."/>
            <person name="Zheng S."/>
            <person name="Li Y."/>
            <person name="Yu Y."/>
            <person name="Du H."/>
            <person name="Qi M."/>
            <person name="Li Y."/>
            <person name="Yu H."/>
            <person name="Cui Y."/>
            <person name="Wang N."/>
            <person name="Chen C."/>
            <person name="Wu H."/>
            <person name="Zhao Y."/>
            <person name="Zhang J."/>
            <person name="Li Y."/>
            <person name="Zhou W."/>
            <person name="Zhang B."/>
            <person name="Hu W."/>
            <person name="Eijk M."/>
            <person name="Tang J."/>
            <person name="Witsenboer H."/>
            <person name="Zhao S."/>
            <person name="Li Z."/>
            <person name="Zhang A."/>
            <person name="Wang D."/>
            <person name="Liang C."/>
        </authorList>
    </citation>
    <scope>NUCLEOTIDE SEQUENCE [LARGE SCALE GENOMIC DNA]</scope>
    <source>
        <strain evidence="1">cv. G1812</strain>
    </source>
</reference>
<name>A0A8R7UQB3_TRIUA</name>
<proteinExistence type="predicted"/>
<dbReference type="EnsemblPlants" id="TuG1812G0600000327.01.T01">
    <property type="protein sequence ID" value="TuG1812G0600000327.01.T01"/>
    <property type="gene ID" value="TuG1812G0600000327.01"/>
</dbReference>
<evidence type="ECO:0000313" key="2">
    <source>
        <dbReference type="Proteomes" id="UP000015106"/>
    </source>
</evidence>
<protein>
    <submittedName>
        <fullName evidence="1">Uncharacterized protein</fullName>
    </submittedName>
</protein>
<reference evidence="2" key="1">
    <citation type="journal article" date="2013" name="Nature">
        <title>Draft genome of the wheat A-genome progenitor Triticum urartu.</title>
        <authorList>
            <person name="Ling H.Q."/>
            <person name="Zhao S."/>
            <person name="Liu D."/>
            <person name="Wang J."/>
            <person name="Sun H."/>
            <person name="Zhang C."/>
            <person name="Fan H."/>
            <person name="Li D."/>
            <person name="Dong L."/>
            <person name="Tao Y."/>
            <person name="Gao C."/>
            <person name="Wu H."/>
            <person name="Li Y."/>
            <person name="Cui Y."/>
            <person name="Guo X."/>
            <person name="Zheng S."/>
            <person name="Wang B."/>
            <person name="Yu K."/>
            <person name="Liang Q."/>
            <person name="Yang W."/>
            <person name="Lou X."/>
            <person name="Chen J."/>
            <person name="Feng M."/>
            <person name="Jian J."/>
            <person name="Zhang X."/>
            <person name="Luo G."/>
            <person name="Jiang Y."/>
            <person name="Liu J."/>
            <person name="Wang Z."/>
            <person name="Sha Y."/>
            <person name="Zhang B."/>
            <person name="Wu H."/>
            <person name="Tang D."/>
            <person name="Shen Q."/>
            <person name="Xue P."/>
            <person name="Zou S."/>
            <person name="Wang X."/>
            <person name="Liu X."/>
            <person name="Wang F."/>
            <person name="Yang Y."/>
            <person name="An X."/>
            <person name="Dong Z."/>
            <person name="Zhang K."/>
            <person name="Zhang X."/>
            <person name="Luo M.C."/>
            <person name="Dvorak J."/>
            <person name="Tong Y."/>
            <person name="Wang J."/>
            <person name="Yang H."/>
            <person name="Li Z."/>
            <person name="Wang D."/>
            <person name="Zhang A."/>
            <person name="Wang J."/>
        </authorList>
    </citation>
    <scope>NUCLEOTIDE SEQUENCE</scope>
    <source>
        <strain evidence="2">cv. G1812</strain>
    </source>
</reference>